<comment type="caution">
    <text evidence="2">The sequence shown here is derived from an EMBL/GenBank/DDBJ whole genome shotgun (WGS) entry which is preliminary data.</text>
</comment>
<reference evidence="2 3" key="1">
    <citation type="submission" date="2019-12" db="EMBL/GenBank/DDBJ databases">
        <authorList>
            <person name="Alioto T."/>
            <person name="Alioto T."/>
            <person name="Gomez Garrido J."/>
        </authorList>
    </citation>
    <scope>NUCLEOTIDE SEQUENCE [LARGE SCALE GENOMIC DNA]</scope>
</reference>
<protein>
    <submittedName>
        <fullName evidence="2">Uncharacterized protein</fullName>
    </submittedName>
</protein>
<gene>
    <name evidence="2" type="ORF">OLEA9_A075819</name>
</gene>
<evidence type="ECO:0000313" key="3">
    <source>
        <dbReference type="Proteomes" id="UP000594638"/>
    </source>
</evidence>
<accession>A0A8S0Q2V4</accession>
<dbReference type="AlphaFoldDB" id="A0A8S0Q2V4"/>
<feature type="region of interest" description="Disordered" evidence="1">
    <location>
        <begin position="1"/>
        <end position="25"/>
    </location>
</feature>
<dbReference type="Proteomes" id="UP000594638">
    <property type="component" value="Unassembled WGS sequence"/>
</dbReference>
<proteinExistence type="predicted"/>
<evidence type="ECO:0000313" key="2">
    <source>
        <dbReference type="EMBL" id="CAA2958729.1"/>
    </source>
</evidence>
<organism evidence="2 3">
    <name type="scientific">Olea europaea subsp. europaea</name>
    <dbReference type="NCBI Taxonomy" id="158383"/>
    <lineage>
        <taxon>Eukaryota</taxon>
        <taxon>Viridiplantae</taxon>
        <taxon>Streptophyta</taxon>
        <taxon>Embryophyta</taxon>
        <taxon>Tracheophyta</taxon>
        <taxon>Spermatophyta</taxon>
        <taxon>Magnoliopsida</taxon>
        <taxon>eudicotyledons</taxon>
        <taxon>Gunneridae</taxon>
        <taxon>Pentapetalae</taxon>
        <taxon>asterids</taxon>
        <taxon>lamiids</taxon>
        <taxon>Lamiales</taxon>
        <taxon>Oleaceae</taxon>
        <taxon>Oleeae</taxon>
        <taxon>Olea</taxon>
    </lineage>
</organism>
<evidence type="ECO:0000256" key="1">
    <source>
        <dbReference type="SAM" id="MobiDB-lite"/>
    </source>
</evidence>
<feature type="compositionally biased region" description="Basic and acidic residues" evidence="1">
    <location>
        <begin position="1"/>
        <end position="19"/>
    </location>
</feature>
<sequence>MDKSGPHSRDKQKATEKRTKEKKKKFSSRDVFYSVDHATSANSFYTCRFLSQKANREILDMQGDANAKFAWVE</sequence>
<dbReference type="EMBL" id="CACTIH010000279">
    <property type="protein sequence ID" value="CAA2958729.1"/>
    <property type="molecule type" value="Genomic_DNA"/>
</dbReference>
<dbReference type="Gramene" id="OE9A075819T1">
    <property type="protein sequence ID" value="OE9A075819C1"/>
    <property type="gene ID" value="OE9A075819"/>
</dbReference>
<name>A0A8S0Q2V4_OLEEU</name>
<keyword evidence="3" id="KW-1185">Reference proteome</keyword>